<keyword evidence="1" id="KW-1185">Reference proteome</keyword>
<dbReference type="AlphaFoldDB" id="A0A1I7X9R9"/>
<proteinExistence type="predicted"/>
<sequence length="64" mass="7350">MSTQGKRNNAMLNYNNDARAKLQWKLKTITYESSSNLTNNKNDAHAGIGHLKSQRIMKMRVTKQ</sequence>
<dbReference type="Proteomes" id="UP000095283">
    <property type="component" value="Unplaced"/>
</dbReference>
<protein>
    <submittedName>
        <fullName evidence="2">Ovule protein</fullName>
    </submittedName>
</protein>
<organism evidence="1 2">
    <name type="scientific">Heterorhabditis bacteriophora</name>
    <name type="common">Entomopathogenic nematode worm</name>
    <dbReference type="NCBI Taxonomy" id="37862"/>
    <lineage>
        <taxon>Eukaryota</taxon>
        <taxon>Metazoa</taxon>
        <taxon>Ecdysozoa</taxon>
        <taxon>Nematoda</taxon>
        <taxon>Chromadorea</taxon>
        <taxon>Rhabditida</taxon>
        <taxon>Rhabditina</taxon>
        <taxon>Rhabditomorpha</taxon>
        <taxon>Strongyloidea</taxon>
        <taxon>Heterorhabditidae</taxon>
        <taxon>Heterorhabditis</taxon>
    </lineage>
</organism>
<accession>A0A1I7X9R9</accession>
<name>A0A1I7X9R9_HETBA</name>
<evidence type="ECO:0000313" key="1">
    <source>
        <dbReference type="Proteomes" id="UP000095283"/>
    </source>
</evidence>
<reference evidence="2" key="1">
    <citation type="submission" date="2016-11" db="UniProtKB">
        <authorList>
            <consortium name="WormBaseParasite"/>
        </authorList>
    </citation>
    <scope>IDENTIFICATION</scope>
</reference>
<evidence type="ECO:0000313" key="2">
    <source>
        <dbReference type="WBParaSite" id="Hba_14180"/>
    </source>
</evidence>
<dbReference type="WBParaSite" id="Hba_14180">
    <property type="protein sequence ID" value="Hba_14180"/>
    <property type="gene ID" value="Hba_14180"/>
</dbReference>